<sequence length="227" mass="24740">MNRREALSRVALMMGGALSAPTLLAFNEGAVPLRTGAAFSLTPAQQALIAEVAEHIIPRTSTPGAKDAGVGPFIELMLKDCYKAQEQQNFLDGLADLDAQAAKAHGKKFLETTSAEQVAILKQVEKKTMDMLKNANVKQVKVGDNVDKQVIENENIEEDKKNQKADKEAIAAKKISGTPFWRLMKELTLFGYFTSEQGATKALDYVPIPGRYDGCIPLKKGQKAYAL</sequence>
<dbReference type="Proteomes" id="UP000000493">
    <property type="component" value="Chromosome"/>
</dbReference>
<reference evidence="4" key="1">
    <citation type="submission" date="2011-06" db="EMBL/GenBank/DDBJ databases">
        <title>The complete genome of chromosome of Runella slithyformis DSM 19594.</title>
        <authorList>
            <consortium name="US DOE Joint Genome Institute (JGI-PGF)"/>
            <person name="Lucas S."/>
            <person name="Han J."/>
            <person name="Lapidus A."/>
            <person name="Bruce D."/>
            <person name="Goodwin L."/>
            <person name="Pitluck S."/>
            <person name="Peters L."/>
            <person name="Kyrpides N."/>
            <person name="Mavromatis K."/>
            <person name="Ivanova N."/>
            <person name="Ovchinnikova G."/>
            <person name="Zhang X."/>
            <person name="Misra M."/>
            <person name="Detter J.C."/>
            <person name="Tapia R."/>
            <person name="Han C."/>
            <person name="Land M."/>
            <person name="Hauser L."/>
            <person name="Markowitz V."/>
            <person name="Cheng J.-F."/>
            <person name="Hugenholtz P."/>
            <person name="Woyke T."/>
            <person name="Wu D."/>
            <person name="Tindall B."/>
            <person name="Faehrich R."/>
            <person name="Brambilla E."/>
            <person name="Klenk H.-P."/>
            <person name="Eisen J.A."/>
        </authorList>
    </citation>
    <scope>NUCLEOTIDE SEQUENCE [LARGE SCALE GENOMIC DNA]</scope>
    <source>
        <strain evidence="4">ATCC 29530 / DSM 19594 / LMG 11500 / NCIMB 11436 / LSU 4</strain>
    </source>
</reference>
<keyword evidence="4" id="KW-1185">Reference proteome</keyword>
<dbReference type="EMBL" id="CP002859">
    <property type="protein sequence ID" value="AEI49888.1"/>
    <property type="molecule type" value="Genomic_DNA"/>
</dbReference>
<keyword evidence="1" id="KW-0175">Coiled coil</keyword>
<evidence type="ECO:0000313" key="4">
    <source>
        <dbReference type="Proteomes" id="UP000000493"/>
    </source>
</evidence>
<feature type="coiled-coil region" evidence="1">
    <location>
        <begin position="146"/>
        <end position="173"/>
    </location>
</feature>
<dbReference type="KEGG" id="rsi:Runsl_3526"/>
<evidence type="ECO:0000256" key="1">
    <source>
        <dbReference type="SAM" id="Coils"/>
    </source>
</evidence>
<evidence type="ECO:0000313" key="3">
    <source>
        <dbReference type="EMBL" id="AEI49888.1"/>
    </source>
</evidence>
<keyword evidence="2" id="KW-0732">Signal</keyword>
<dbReference type="Pfam" id="PF13618">
    <property type="entry name" value="Gluconate_2-dh3"/>
    <property type="match status" value="1"/>
</dbReference>
<dbReference type="RefSeq" id="WP_013929191.1">
    <property type="nucleotide sequence ID" value="NC_015703.1"/>
</dbReference>
<protein>
    <submittedName>
        <fullName evidence="3">Twin-arginine translocation pathway signal</fullName>
    </submittedName>
</protein>
<gene>
    <name evidence="3" type="ordered locus">Runsl_3526</name>
</gene>
<dbReference type="AlphaFoldDB" id="A0A7U4E729"/>
<feature type="chain" id="PRO_5031488039" evidence="2">
    <location>
        <begin position="26"/>
        <end position="227"/>
    </location>
</feature>
<dbReference type="InterPro" id="IPR027056">
    <property type="entry name" value="Gluconate_2DH_su3"/>
</dbReference>
<evidence type="ECO:0000256" key="2">
    <source>
        <dbReference type="SAM" id="SignalP"/>
    </source>
</evidence>
<organism evidence="3 4">
    <name type="scientific">Runella slithyformis (strain ATCC 29530 / DSM 19594 / LMG 11500 / NCIMB 11436 / LSU 4)</name>
    <dbReference type="NCBI Taxonomy" id="761193"/>
    <lineage>
        <taxon>Bacteria</taxon>
        <taxon>Pseudomonadati</taxon>
        <taxon>Bacteroidota</taxon>
        <taxon>Cytophagia</taxon>
        <taxon>Cytophagales</taxon>
        <taxon>Spirosomataceae</taxon>
        <taxon>Runella</taxon>
    </lineage>
</organism>
<feature type="signal peptide" evidence="2">
    <location>
        <begin position="1"/>
        <end position="25"/>
    </location>
</feature>
<accession>A0A7U4E729</accession>
<reference evidence="3 4" key="2">
    <citation type="journal article" date="2012" name="Stand. Genomic Sci.">
        <title>Complete genome sequence of the aquatic bacterium Runella slithyformis type strain (LSU 4(T)).</title>
        <authorList>
            <person name="Copeland A."/>
            <person name="Zhang X."/>
            <person name="Misra M."/>
            <person name="Lapidus A."/>
            <person name="Nolan M."/>
            <person name="Lucas S."/>
            <person name="Deshpande S."/>
            <person name="Cheng J.F."/>
            <person name="Tapia R."/>
            <person name="Goodwin L.A."/>
            <person name="Pitluck S."/>
            <person name="Liolios K."/>
            <person name="Pagani I."/>
            <person name="Ivanova N."/>
            <person name="Mikhailova N."/>
            <person name="Pati A."/>
            <person name="Chen A."/>
            <person name="Palaniappan K."/>
            <person name="Land M."/>
            <person name="Hauser L."/>
            <person name="Pan C."/>
            <person name="Jeffries C.D."/>
            <person name="Detter J.C."/>
            <person name="Brambilla E.M."/>
            <person name="Rohde M."/>
            <person name="Djao O.D."/>
            <person name="Goker M."/>
            <person name="Sikorski J."/>
            <person name="Tindall B.J."/>
            <person name="Woyke T."/>
            <person name="Bristow J."/>
            <person name="Eisen J.A."/>
            <person name="Markowitz V."/>
            <person name="Hugenholtz P."/>
            <person name="Kyrpides N.C."/>
            <person name="Klenk H.P."/>
            <person name="Mavromatis K."/>
        </authorList>
    </citation>
    <scope>NUCLEOTIDE SEQUENCE [LARGE SCALE GENOMIC DNA]</scope>
    <source>
        <strain evidence="4">ATCC 29530 / DSM 19594 / LMG 11500 / NCIMB 11436 / LSU 4</strain>
    </source>
</reference>
<proteinExistence type="predicted"/>
<name>A0A7U4E729_RUNSL</name>